<dbReference type="Pfam" id="PF00582">
    <property type="entry name" value="Usp"/>
    <property type="match status" value="1"/>
</dbReference>
<dbReference type="Proteomes" id="UP000318864">
    <property type="component" value="Unassembled WGS sequence"/>
</dbReference>
<keyword evidence="4" id="KW-1185">Reference proteome</keyword>
<dbReference type="OrthoDB" id="105697at2157"/>
<dbReference type="Gene3D" id="3.40.50.620">
    <property type="entry name" value="HUPs"/>
    <property type="match status" value="1"/>
</dbReference>
<dbReference type="PRINTS" id="PR01438">
    <property type="entry name" value="UNVRSLSTRESS"/>
</dbReference>
<reference evidence="3 4" key="1">
    <citation type="submission" date="2018-10" db="EMBL/GenBank/DDBJ databases">
        <title>Natronolimnobius sp. XQ-INN 246 isolated from Inner Mongolia Autonomous Region of China.</title>
        <authorList>
            <person name="Xue Q."/>
        </authorList>
    </citation>
    <scope>NUCLEOTIDE SEQUENCE [LARGE SCALE GENOMIC DNA]</scope>
    <source>
        <strain evidence="3 4">XQ-INN 246</strain>
    </source>
</reference>
<proteinExistence type="inferred from homology"/>
<dbReference type="RefSeq" id="WP_141465227.1">
    <property type="nucleotide sequence ID" value="NZ_RBZW01000034.1"/>
</dbReference>
<evidence type="ECO:0000256" key="1">
    <source>
        <dbReference type="ARBA" id="ARBA00008791"/>
    </source>
</evidence>
<accession>A0A4S3TJN8</accession>
<evidence type="ECO:0000313" key="4">
    <source>
        <dbReference type="Proteomes" id="UP000318864"/>
    </source>
</evidence>
<dbReference type="AlphaFoldDB" id="A0A4S3TJN8"/>
<dbReference type="InterPro" id="IPR006016">
    <property type="entry name" value="UspA"/>
</dbReference>
<sequence length="143" mass="15684">MADADRVLVPYDGSPHADDALAFALERFPDATVTALYVIEIPGGSWTFLEGPEVRLPVSEKARAHATDVLENATEQTTEHEREVATEIGVGKPERRIVELARDERYDTIVIGSHGRTDISRVLLGSVAEQVVRESPVPVVVIR</sequence>
<dbReference type="SUPFAM" id="SSF52402">
    <property type="entry name" value="Adenine nucleotide alpha hydrolases-like"/>
    <property type="match status" value="1"/>
</dbReference>
<dbReference type="EMBL" id="RBZW01000034">
    <property type="protein sequence ID" value="THE64309.1"/>
    <property type="molecule type" value="Genomic_DNA"/>
</dbReference>
<protein>
    <submittedName>
        <fullName evidence="3">Universal stress protein</fullName>
    </submittedName>
</protein>
<dbReference type="PANTHER" id="PTHR46268:SF24">
    <property type="entry name" value="UNIVERSAL STRESS PROTEIN"/>
    <property type="match status" value="1"/>
</dbReference>
<dbReference type="InterPro" id="IPR014729">
    <property type="entry name" value="Rossmann-like_a/b/a_fold"/>
</dbReference>
<evidence type="ECO:0000313" key="3">
    <source>
        <dbReference type="EMBL" id="THE64309.1"/>
    </source>
</evidence>
<organism evidence="3 4">
    <name type="scientific">Salinadaptatus halalkaliphilus</name>
    <dbReference type="NCBI Taxonomy" id="2419781"/>
    <lineage>
        <taxon>Archaea</taxon>
        <taxon>Methanobacteriati</taxon>
        <taxon>Methanobacteriota</taxon>
        <taxon>Stenosarchaea group</taxon>
        <taxon>Halobacteria</taxon>
        <taxon>Halobacteriales</taxon>
        <taxon>Natrialbaceae</taxon>
        <taxon>Salinadaptatus</taxon>
    </lineage>
</organism>
<evidence type="ECO:0000259" key="2">
    <source>
        <dbReference type="Pfam" id="PF00582"/>
    </source>
</evidence>
<name>A0A4S3TJN8_9EURY</name>
<dbReference type="InterPro" id="IPR006015">
    <property type="entry name" value="Universal_stress_UspA"/>
</dbReference>
<feature type="domain" description="UspA" evidence="2">
    <location>
        <begin position="5"/>
        <end position="143"/>
    </location>
</feature>
<dbReference type="CDD" id="cd00293">
    <property type="entry name" value="USP-like"/>
    <property type="match status" value="1"/>
</dbReference>
<gene>
    <name evidence="3" type="ORF">D8Y22_13600</name>
</gene>
<comment type="caution">
    <text evidence="3">The sequence shown here is derived from an EMBL/GenBank/DDBJ whole genome shotgun (WGS) entry which is preliminary data.</text>
</comment>
<dbReference type="PANTHER" id="PTHR46268">
    <property type="entry name" value="STRESS RESPONSE PROTEIN NHAX"/>
    <property type="match status" value="1"/>
</dbReference>
<comment type="similarity">
    <text evidence="1">Belongs to the universal stress protein A family.</text>
</comment>